<feature type="domain" description="EamA" evidence="2">
    <location>
        <begin position="162"/>
        <end position="298"/>
    </location>
</feature>
<feature type="transmembrane region" description="Helical" evidence="1">
    <location>
        <begin position="159"/>
        <end position="180"/>
    </location>
</feature>
<dbReference type="SUPFAM" id="SSF103481">
    <property type="entry name" value="Multidrug resistance efflux transporter EmrE"/>
    <property type="match status" value="2"/>
</dbReference>
<dbReference type="Proteomes" id="UP000219467">
    <property type="component" value="Unassembled WGS sequence"/>
</dbReference>
<feature type="transmembrane region" description="Helical" evidence="1">
    <location>
        <begin position="192"/>
        <end position="215"/>
    </location>
</feature>
<keyword evidence="1" id="KW-1133">Transmembrane helix</keyword>
<sequence length="301" mass="32027">MTAWLISLEGTEAGARLAILLALTSALAHACFGALQKGRHDPWLARGAMDAFMAVLAAPVALFLVPWPQDFEWLVMAGVIAIHLAYKIAMARAYSRAAYTVVYPVVRGVGPLATLAFAATFLAEEYAPLQWLGVALLSAAILALARLNFGTAPLPDRAVLRAGLIWAFLGGLLVAIYTTYDAWAIRLMPDPFTFLAWFFLLTSLDFPLMLGYRLVKARRMPEAAGALALRGLIGALIAFVSFGGVMLGTRLGKVAEVASLRETSTLFAAAIGWLVLGERSGPGKILLMGLIALGAILVQAG</sequence>
<protein>
    <submittedName>
        <fullName evidence="3">EamA-like transporter family protein</fullName>
    </submittedName>
</protein>
<reference evidence="4" key="1">
    <citation type="submission" date="2017-08" db="EMBL/GenBank/DDBJ databases">
        <authorList>
            <person name="Varghese N."/>
            <person name="Submissions S."/>
        </authorList>
    </citation>
    <scope>NUCLEOTIDE SEQUENCE [LARGE SCALE GENOMIC DNA]</scope>
    <source>
        <strain evidence="4">JA234</strain>
    </source>
</reference>
<dbReference type="AlphaFoldDB" id="A0A285CNL4"/>
<feature type="transmembrane region" description="Helical" evidence="1">
    <location>
        <begin position="227"/>
        <end position="247"/>
    </location>
</feature>
<feature type="transmembrane region" description="Helical" evidence="1">
    <location>
        <begin position="101"/>
        <end position="123"/>
    </location>
</feature>
<evidence type="ECO:0000256" key="1">
    <source>
        <dbReference type="SAM" id="Phobius"/>
    </source>
</evidence>
<dbReference type="InterPro" id="IPR037185">
    <property type="entry name" value="EmrE-like"/>
</dbReference>
<keyword evidence="4" id="KW-1185">Reference proteome</keyword>
<feature type="transmembrane region" description="Helical" evidence="1">
    <location>
        <begin position="73"/>
        <end position="89"/>
    </location>
</feature>
<dbReference type="RefSeq" id="WP_097029572.1">
    <property type="nucleotide sequence ID" value="NZ_OAOQ01000003.1"/>
</dbReference>
<evidence type="ECO:0000313" key="3">
    <source>
        <dbReference type="EMBL" id="SNX69111.1"/>
    </source>
</evidence>
<feature type="transmembrane region" description="Helical" evidence="1">
    <location>
        <begin position="283"/>
        <end position="300"/>
    </location>
</feature>
<gene>
    <name evidence="3" type="ORF">SAMN05878503_10398</name>
</gene>
<evidence type="ECO:0000259" key="2">
    <source>
        <dbReference type="Pfam" id="PF00892"/>
    </source>
</evidence>
<dbReference type="EMBL" id="OAOQ01000003">
    <property type="protein sequence ID" value="SNX69111.1"/>
    <property type="molecule type" value="Genomic_DNA"/>
</dbReference>
<accession>A0A285CNL4</accession>
<organism evidence="3 4">
    <name type="scientific">Cereibacter ovatus</name>
    <dbReference type="NCBI Taxonomy" id="439529"/>
    <lineage>
        <taxon>Bacteria</taxon>
        <taxon>Pseudomonadati</taxon>
        <taxon>Pseudomonadota</taxon>
        <taxon>Alphaproteobacteria</taxon>
        <taxon>Rhodobacterales</taxon>
        <taxon>Paracoccaceae</taxon>
        <taxon>Cereibacter</taxon>
    </lineage>
</organism>
<keyword evidence="1" id="KW-0812">Transmembrane</keyword>
<dbReference type="Pfam" id="PF00892">
    <property type="entry name" value="EamA"/>
    <property type="match status" value="1"/>
</dbReference>
<dbReference type="InterPro" id="IPR000620">
    <property type="entry name" value="EamA_dom"/>
</dbReference>
<dbReference type="OrthoDB" id="9783707at2"/>
<proteinExistence type="predicted"/>
<name>A0A285CNL4_9RHOB</name>
<feature type="transmembrane region" description="Helical" evidence="1">
    <location>
        <begin position="15"/>
        <end position="35"/>
    </location>
</feature>
<keyword evidence="1" id="KW-0472">Membrane</keyword>
<feature type="transmembrane region" description="Helical" evidence="1">
    <location>
        <begin position="129"/>
        <end position="147"/>
    </location>
</feature>
<evidence type="ECO:0000313" key="4">
    <source>
        <dbReference type="Proteomes" id="UP000219467"/>
    </source>
</evidence>
<dbReference type="GO" id="GO:0016020">
    <property type="term" value="C:membrane"/>
    <property type="evidence" value="ECO:0007669"/>
    <property type="project" value="InterPro"/>
</dbReference>
<dbReference type="Gene3D" id="1.10.3730.20">
    <property type="match status" value="1"/>
</dbReference>
<feature type="transmembrane region" description="Helical" evidence="1">
    <location>
        <begin position="47"/>
        <end position="67"/>
    </location>
</feature>
<feature type="transmembrane region" description="Helical" evidence="1">
    <location>
        <begin position="259"/>
        <end position="276"/>
    </location>
</feature>